<feature type="domain" description="S-adenosylmethionine-dependent methyltransferase" evidence="8">
    <location>
        <begin position="359"/>
        <end position="547"/>
    </location>
</feature>
<evidence type="ECO:0000256" key="3">
    <source>
        <dbReference type="ARBA" id="ARBA00022603"/>
    </source>
</evidence>
<keyword evidence="4 10" id="KW-0808">Transferase</keyword>
<evidence type="ECO:0000256" key="2">
    <source>
        <dbReference type="ARBA" id="ARBA00022490"/>
    </source>
</evidence>
<dbReference type="GO" id="GO:0032259">
    <property type="term" value="P:methylation"/>
    <property type="evidence" value="ECO:0007669"/>
    <property type="project" value="UniProtKB-KW"/>
</dbReference>
<dbReference type="OMA" id="HETTHPN"/>
<dbReference type="InterPro" id="IPR029063">
    <property type="entry name" value="SAM-dependent_MTases_sf"/>
</dbReference>
<organism evidence="10 11">
    <name type="scientific">Porphyridium purpureum</name>
    <name type="common">Red alga</name>
    <name type="synonym">Porphyridium cruentum</name>
    <dbReference type="NCBI Taxonomy" id="35688"/>
    <lineage>
        <taxon>Eukaryota</taxon>
        <taxon>Rhodophyta</taxon>
        <taxon>Bangiophyceae</taxon>
        <taxon>Porphyridiales</taxon>
        <taxon>Porphyridiaceae</taxon>
        <taxon>Porphyridium</taxon>
    </lineage>
</organism>
<feature type="domain" description="RlmI-like PUA" evidence="9">
    <location>
        <begin position="125"/>
        <end position="187"/>
    </location>
</feature>
<dbReference type="Gene3D" id="3.30.750.80">
    <property type="entry name" value="RNA methyltransferase domain (HRMD) like"/>
    <property type="match status" value="1"/>
</dbReference>
<dbReference type="InterPro" id="IPR041532">
    <property type="entry name" value="RlmI-like_PUA"/>
</dbReference>
<dbReference type="PROSITE" id="PS50890">
    <property type="entry name" value="PUA"/>
    <property type="match status" value="1"/>
</dbReference>
<proteinExistence type="inferred from homology"/>
<dbReference type="Pfam" id="PF10672">
    <property type="entry name" value="Methyltrans_SAM"/>
    <property type="match status" value="1"/>
</dbReference>
<dbReference type="EMBL" id="VRMN01000016">
    <property type="protein sequence ID" value="KAA8491077.1"/>
    <property type="molecule type" value="Genomic_DNA"/>
</dbReference>
<reference evidence="11" key="1">
    <citation type="journal article" date="2019" name="Nat. Commun.">
        <title>Expansion of phycobilisome linker gene families in mesophilic red algae.</title>
        <authorList>
            <person name="Lee J."/>
            <person name="Kim D."/>
            <person name="Bhattacharya D."/>
            <person name="Yoon H.S."/>
        </authorList>
    </citation>
    <scope>NUCLEOTIDE SEQUENCE [LARGE SCALE GENOMIC DNA]</scope>
    <source>
        <strain evidence="11">CCMP 1328</strain>
    </source>
</reference>
<dbReference type="InterPro" id="IPR019614">
    <property type="entry name" value="SAM-dep_methyl-trfase"/>
</dbReference>
<dbReference type="SUPFAM" id="SSF88697">
    <property type="entry name" value="PUA domain-like"/>
    <property type="match status" value="1"/>
</dbReference>
<comment type="similarity">
    <text evidence="6">Belongs to the methyltransferase superfamily. RlmI family.</text>
</comment>
<dbReference type="PANTHER" id="PTHR42873:SF1">
    <property type="entry name" value="S-ADENOSYLMETHIONINE-DEPENDENT METHYLTRANSFERASE DOMAIN-CONTAINING PROTEIN"/>
    <property type="match status" value="1"/>
</dbReference>
<evidence type="ECO:0000259" key="9">
    <source>
        <dbReference type="Pfam" id="PF17785"/>
    </source>
</evidence>
<evidence type="ECO:0000256" key="4">
    <source>
        <dbReference type="ARBA" id="ARBA00022679"/>
    </source>
</evidence>
<evidence type="ECO:0000313" key="11">
    <source>
        <dbReference type="Proteomes" id="UP000324585"/>
    </source>
</evidence>
<dbReference type="Pfam" id="PF17785">
    <property type="entry name" value="PUA_3"/>
    <property type="match status" value="1"/>
</dbReference>
<evidence type="ECO:0000256" key="1">
    <source>
        <dbReference type="ARBA" id="ARBA00004496"/>
    </source>
</evidence>
<dbReference type="PANTHER" id="PTHR42873">
    <property type="entry name" value="RIBOSOMAL RNA LARGE SUBUNIT METHYLTRANSFERASE"/>
    <property type="match status" value="1"/>
</dbReference>
<accession>A0A5J4YKT0</accession>
<evidence type="ECO:0000256" key="5">
    <source>
        <dbReference type="ARBA" id="ARBA00022691"/>
    </source>
</evidence>
<keyword evidence="11" id="KW-1185">Reference proteome</keyword>
<evidence type="ECO:0000259" key="8">
    <source>
        <dbReference type="Pfam" id="PF10672"/>
    </source>
</evidence>
<keyword evidence="2" id="KW-0963">Cytoplasm</keyword>
<evidence type="ECO:0000256" key="6">
    <source>
        <dbReference type="ARBA" id="ARBA00038091"/>
    </source>
</evidence>
<evidence type="ECO:0000313" key="10">
    <source>
        <dbReference type="EMBL" id="KAA8491077.1"/>
    </source>
</evidence>
<name>A0A5J4YKT0_PORPP</name>
<dbReference type="SUPFAM" id="SSF53335">
    <property type="entry name" value="S-adenosyl-L-methionine-dependent methyltransferases"/>
    <property type="match status" value="1"/>
</dbReference>
<feature type="region of interest" description="Disordered" evidence="7">
    <location>
        <begin position="68"/>
        <end position="98"/>
    </location>
</feature>
<dbReference type="GO" id="GO:0005737">
    <property type="term" value="C:cytoplasm"/>
    <property type="evidence" value="ECO:0007669"/>
    <property type="project" value="UniProtKB-SubCell"/>
</dbReference>
<dbReference type="GO" id="GO:0003723">
    <property type="term" value="F:RNA binding"/>
    <property type="evidence" value="ECO:0007669"/>
    <property type="project" value="InterPro"/>
</dbReference>
<dbReference type="CDD" id="cd02440">
    <property type="entry name" value="AdoMet_MTases"/>
    <property type="match status" value="1"/>
</dbReference>
<dbReference type="OrthoDB" id="269872at2759"/>
<evidence type="ECO:0000256" key="7">
    <source>
        <dbReference type="SAM" id="MobiDB-lite"/>
    </source>
</evidence>
<dbReference type="GO" id="GO:0008168">
    <property type="term" value="F:methyltransferase activity"/>
    <property type="evidence" value="ECO:0007669"/>
    <property type="project" value="UniProtKB-KW"/>
</dbReference>
<dbReference type="InterPro" id="IPR036974">
    <property type="entry name" value="PUA_sf"/>
</dbReference>
<dbReference type="Gene3D" id="2.30.130.10">
    <property type="entry name" value="PUA domain"/>
    <property type="match status" value="1"/>
</dbReference>
<dbReference type="Proteomes" id="UP000324585">
    <property type="component" value="Unassembled WGS sequence"/>
</dbReference>
<sequence>MSRLMAMEQCPAFLSAASNVSMPRAPREAWASHSAASKPHGLCPLKAASGASASDARPSRLILSPDAAMRKKAHQQQKRSNERTDRAPNVARKTRTRGQNETEDGFVLLIRAKLDLLEQLGRGAVVLKRGKGKLFHDGSPIIYEGAVQSTSGRLDAGDVVVVLDAMGEYVGWGIFNGRSEMYRVRLLHNCATDGALDPEKIDLAALVQTRIRAAARARRALGLSPRSDETNTYGLVNGEGDRLSGLAIDVFKSHCVVSSSALWCELYAPLILTALREAFSDEDSGSDCTVSWRLSRDRLVQDGMNVSVAAHLASCRSKHETRVLGRPASSASADDFPVLDREALLSKDGELEWPQDSYESGGTAASMHIAENGIKYSIDLGEARQKTGFYSDQRENRLHVRSLCRPGMEVLDLYCYSGAFALNCAVSGARVLGVDSSEPAIRAATANAAVNGLSEQCSFVQQEVVKYMSEALREGGPQQFDVVILDPPKLAPKRAGLARALGMYRRVNRLALQLVRPGGLLVTHSCSAAVTSTPGLLLKTVHESAKEAGRTISLLRTGYAAPCHVISPSYPEGQYLTSLTLYVDQQV</sequence>
<dbReference type="AlphaFoldDB" id="A0A5J4YKT0"/>
<keyword evidence="5" id="KW-0949">S-adenosyl-L-methionine</keyword>
<dbReference type="Gene3D" id="3.40.50.150">
    <property type="entry name" value="Vaccinia Virus protein VP39"/>
    <property type="match status" value="1"/>
</dbReference>
<keyword evidence="3 10" id="KW-0489">Methyltransferase</keyword>
<dbReference type="CDD" id="cd21153">
    <property type="entry name" value="PUA_RlmI"/>
    <property type="match status" value="1"/>
</dbReference>
<comment type="subcellular location">
    <subcellularLocation>
        <location evidence="1">Cytoplasm</location>
    </subcellularLocation>
</comment>
<gene>
    <name evidence="10" type="ORF">FVE85_4494</name>
</gene>
<protein>
    <submittedName>
        <fullName evidence="10">Ribosomal RNA large subunit methyltransferase I</fullName>
    </submittedName>
</protein>
<comment type="caution">
    <text evidence="10">The sequence shown here is derived from an EMBL/GenBank/DDBJ whole genome shotgun (WGS) entry which is preliminary data.</text>
</comment>
<dbReference type="InterPro" id="IPR015947">
    <property type="entry name" value="PUA-like_sf"/>
</dbReference>